<dbReference type="Gene3D" id="3.10.20.80">
    <property type="entry name" value="Translation initiation factor 3 (IF-3), N-terminal domain"/>
    <property type="match status" value="1"/>
</dbReference>
<name>A0A250DMQ8_9BURK</name>
<dbReference type="GeneID" id="82267511"/>
<dbReference type="Pfam" id="PF05198">
    <property type="entry name" value="IF3_N"/>
    <property type="match status" value="1"/>
</dbReference>
<dbReference type="InterPro" id="IPR001288">
    <property type="entry name" value="Translation_initiation_fac_3"/>
</dbReference>
<keyword evidence="2 4" id="KW-0396">Initiation factor</keyword>
<dbReference type="Pfam" id="PF00707">
    <property type="entry name" value="IF3_C"/>
    <property type="match status" value="1"/>
</dbReference>
<evidence type="ECO:0000313" key="10">
    <source>
        <dbReference type="Proteomes" id="UP000217154"/>
    </source>
</evidence>
<dbReference type="KEGG" id="vbo:CKY39_22320"/>
<dbReference type="PANTHER" id="PTHR10938">
    <property type="entry name" value="TRANSLATION INITIATION FACTOR IF-3"/>
    <property type="match status" value="1"/>
</dbReference>
<dbReference type="OrthoDB" id="9806014at2"/>
<dbReference type="NCBIfam" id="TIGR00168">
    <property type="entry name" value="infC"/>
    <property type="match status" value="1"/>
</dbReference>
<accession>A0A250DMQ8</accession>
<evidence type="ECO:0000259" key="8">
    <source>
        <dbReference type="Pfam" id="PF05198"/>
    </source>
</evidence>
<sequence>MLTIATAFRDRRHREERQHRLNREIMAPEVRLVGPENEPLGVMSLSEALRLAGEADVDLVEVVAAANPPVCRLIEYGKFKYHEQKKAAEAKSKQKVIEVKEIKFRPGTDDGDYNIKMRNIRRFLEEGDKCKITLRFRGREITHQELGLALLQRIRDELGDTIMVEQFPKLEGRQMIMMIAPGRKKVGGAAPKPAADAAPAAAPTATA</sequence>
<reference evidence="9 10" key="1">
    <citation type="submission" date="2017-09" db="EMBL/GenBank/DDBJ databases">
        <title>The diverse metabolic capabilities of V. boronicumulans make it an excellent choice for continued studies on novel biodegradation.</title>
        <authorList>
            <person name="Sun S."/>
        </authorList>
    </citation>
    <scope>NUCLEOTIDE SEQUENCE [LARGE SCALE GENOMIC DNA]</scope>
    <source>
        <strain evidence="9 10">J1</strain>
    </source>
</reference>
<dbReference type="RefSeq" id="WP_082818065.1">
    <property type="nucleotide sequence ID" value="NZ_BKDH01000001.1"/>
</dbReference>
<evidence type="ECO:0000256" key="3">
    <source>
        <dbReference type="ARBA" id="ARBA00022917"/>
    </source>
</evidence>
<dbReference type="InterPro" id="IPR019814">
    <property type="entry name" value="Translation_initiation_fac_3_N"/>
</dbReference>
<feature type="region of interest" description="Disordered" evidence="6">
    <location>
        <begin position="187"/>
        <end position="207"/>
    </location>
</feature>
<comment type="similarity">
    <text evidence="1 4">Belongs to the IF-3 family.</text>
</comment>
<dbReference type="FunFam" id="3.30.110.10:FF:000001">
    <property type="entry name" value="Translation initiation factor IF-3"/>
    <property type="match status" value="1"/>
</dbReference>
<keyword evidence="3 4" id="KW-0648">Protein biosynthesis</keyword>
<dbReference type="SUPFAM" id="SSF54364">
    <property type="entry name" value="Translation initiation factor IF3, N-terminal domain"/>
    <property type="match status" value="1"/>
</dbReference>
<dbReference type="InterPro" id="IPR019815">
    <property type="entry name" value="Translation_initiation_fac_3_C"/>
</dbReference>
<dbReference type="GO" id="GO:0043022">
    <property type="term" value="F:ribosome binding"/>
    <property type="evidence" value="ECO:0007669"/>
    <property type="project" value="UniProtKB-ARBA"/>
</dbReference>
<feature type="domain" description="Translation initiation factor 3 N-terminal" evidence="8">
    <location>
        <begin position="22"/>
        <end position="90"/>
    </location>
</feature>
<evidence type="ECO:0000256" key="6">
    <source>
        <dbReference type="SAM" id="MobiDB-lite"/>
    </source>
</evidence>
<dbReference type="GO" id="GO:0016020">
    <property type="term" value="C:membrane"/>
    <property type="evidence" value="ECO:0007669"/>
    <property type="project" value="TreeGrafter"/>
</dbReference>
<protein>
    <recommendedName>
        <fullName evidence="4 5">Translation initiation factor IF-3</fullName>
    </recommendedName>
</protein>
<dbReference type="GO" id="GO:0003743">
    <property type="term" value="F:translation initiation factor activity"/>
    <property type="evidence" value="ECO:0007669"/>
    <property type="project" value="UniProtKB-UniRule"/>
</dbReference>
<gene>
    <name evidence="4" type="primary">infC</name>
    <name evidence="9" type="ORF">CKY39_22320</name>
</gene>
<evidence type="ECO:0000256" key="5">
    <source>
        <dbReference type="NCBIfam" id="TIGR00168"/>
    </source>
</evidence>
<feature type="compositionally biased region" description="Low complexity" evidence="6">
    <location>
        <begin position="189"/>
        <end position="207"/>
    </location>
</feature>
<feature type="domain" description="Translation initiation factor 3 C-terminal" evidence="7">
    <location>
        <begin position="97"/>
        <end position="181"/>
    </location>
</feature>
<evidence type="ECO:0000256" key="2">
    <source>
        <dbReference type="ARBA" id="ARBA00022540"/>
    </source>
</evidence>
<dbReference type="Proteomes" id="UP000217154">
    <property type="component" value="Chromosome"/>
</dbReference>
<dbReference type="InterPro" id="IPR036787">
    <property type="entry name" value="T_IF-3_N_sf"/>
</dbReference>
<dbReference type="HAMAP" id="MF_00080">
    <property type="entry name" value="IF_3"/>
    <property type="match status" value="1"/>
</dbReference>
<organism evidence="9 10">
    <name type="scientific">Variovorax boronicumulans</name>
    <dbReference type="NCBI Taxonomy" id="436515"/>
    <lineage>
        <taxon>Bacteria</taxon>
        <taxon>Pseudomonadati</taxon>
        <taxon>Pseudomonadota</taxon>
        <taxon>Betaproteobacteria</taxon>
        <taxon>Burkholderiales</taxon>
        <taxon>Comamonadaceae</taxon>
        <taxon>Variovorax</taxon>
    </lineage>
</organism>
<evidence type="ECO:0000256" key="4">
    <source>
        <dbReference type="HAMAP-Rule" id="MF_00080"/>
    </source>
</evidence>
<dbReference type="PANTHER" id="PTHR10938:SF0">
    <property type="entry name" value="TRANSLATION INITIATION FACTOR IF-3, MITOCHONDRIAL"/>
    <property type="match status" value="1"/>
</dbReference>
<dbReference type="AlphaFoldDB" id="A0A250DMQ8"/>
<dbReference type="GO" id="GO:0032790">
    <property type="term" value="P:ribosome disassembly"/>
    <property type="evidence" value="ECO:0007669"/>
    <property type="project" value="TreeGrafter"/>
</dbReference>
<proteinExistence type="inferred from homology"/>
<evidence type="ECO:0000256" key="1">
    <source>
        <dbReference type="ARBA" id="ARBA00005439"/>
    </source>
</evidence>
<dbReference type="SUPFAM" id="SSF55200">
    <property type="entry name" value="Translation initiation factor IF3, C-terminal domain"/>
    <property type="match status" value="1"/>
</dbReference>
<keyword evidence="4" id="KW-0963">Cytoplasm</keyword>
<dbReference type="InterPro" id="IPR036788">
    <property type="entry name" value="T_IF-3_C_sf"/>
</dbReference>
<dbReference type="Gene3D" id="3.30.110.10">
    <property type="entry name" value="Translation initiation factor 3 (IF-3), C-terminal domain"/>
    <property type="match status" value="1"/>
</dbReference>
<comment type="subunit">
    <text evidence="4">Monomer.</text>
</comment>
<comment type="function">
    <text evidence="4">IF-3 binds to the 30S ribosomal subunit and shifts the equilibrium between 70S ribosomes and their 50S and 30S subunits in favor of the free subunits, thus enhancing the availability of 30S subunits on which protein synthesis initiation begins.</text>
</comment>
<dbReference type="GO" id="GO:0005829">
    <property type="term" value="C:cytosol"/>
    <property type="evidence" value="ECO:0007669"/>
    <property type="project" value="TreeGrafter"/>
</dbReference>
<comment type="subcellular location">
    <subcellularLocation>
        <location evidence="4">Cytoplasm</location>
    </subcellularLocation>
</comment>
<dbReference type="FunFam" id="3.10.20.80:FF:000001">
    <property type="entry name" value="Translation initiation factor IF-3"/>
    <property type="match status" value="1"/>
</dbReference>
<evidence type="ECO:0000313" key="9">
    <source>
        <dbReference type="EMBL" id="ATA55656.1"/>
    </source>
</evidence>
<evidence type="ECO:0000259" key="7">
    <source>
        <dbReference type="Pfam" id="PF00707"/>
    </source>
</evidence>
<dbReference type="EMBL" id="CP023284">
    <property type="protein sequence ID" value="ATA55656.1"/>
    <property type="molecule type" value="Genomic_DNA"/>
</dbReference>